<dbReference type="Pfam" id="PF00285">
    <property type="entry name" value="Citrate_synt"/>
    <property type="match status" value="1"/>
</dbReference>
<evidence type="ECO:0000313" key="9">
    <source>
        <dbReference type="EMBL" id="KAA9366459.1"/>
    </source>
</evidence>
<dbReference type="NCBIfam" id="NF009005">
    <property type="entry name" value="PRK12350.1"/>
    <property type="match status" value="1"/>
</dbReference>
<dbReference type="InterPro" id="IPR036969">
    <property type="entry name" value="Citrate_synthase_sf"/>
</dbReference>
<dbReference type="InterPro" id="IPR016142">
    <property type="entry name" value="Citrate_synth-like_lrg_a-sub"/>
</dbReference>
<reference evidence="9 11" key="2">
    <citation type="submission" date="2019-09" db="EMBL/GenBank/DDBJ databases">
        <title>Biological control of the noxious weed angled onion (Allium triquetrum) thwarted by endophytic bacteria in Victoria, Australia.</title>
        <authorList>
            <person name="Tehranchian P."/>
            <person name="Adair R.J."/>
            <person name="Van T.H."/>
            <person name="Morrison P.D."/>
            <person name="Williams H."/>
            <person name="Lawrie A.C."/>
        </authorList>
    </citation>
    <scope>NUCLEOTIDE SEQUENCE [LARGE SCALE GENOMIC DNA]</scope>
    <source>
        <strain evidence="9 11">RPTAtOch1</strain>
    </source>
</reference>
<dbReference type="EMBL" id="VYXQ01000018">
    <property type="protein sequence ID" value="KAA9366459.1"/>
    <property type="molecule type" value="Genomic_DNA"/>
</dbReference>
<dbReference type="InterPro" id="IPR016143">
    <property type="entry name" value="Citrate_synth-like_sm_a-sub"/>
</dbReference>
<evidence type="ECO:0000313" key="11">
    <source>
        <dbReference type="Proteomes" id="UP000327108"/>
    </source>
</evidence>
<dbReference type="RefSeq" id="WP_095446638.1">
    <property type="nucleotide sequence ID" value="NZ_CP022604.1"/>
</dbReference>
<organism evidence="8 10">
    <name type="scientific">Ochrobactrum quorumnocens</name>
    <dbReference type="NCBI Taxonomy" id="271865"/>
    <lineage>
        <taxon>Bacteria</taxon>
        <taxon>Pseudomonadati</taxon>
        <taxon>Pseudomonadota</taxon>
        <taxon>Alphaproteobacteria</taxon>
        <taxon>Hyphomicrobiales</taxon>
        <taxon>Brucellaceae</taxon>
        <taxon>Brucella/Ochrobactrum group</taxon>
        <taxon>Ochrobactrum</taxon>
    </lineage>
</organism>
<dbReference type="PANTHER" id="PTHR11739:SF23">
    <property type="entry name" value="CITRATE SYNTHASE 2-RELATED"/>
    <property type="match status" value="1"/>
</dbReference>
<dbReference type="AlphaFoldDB" id="A0A248UHL8"/>
<feature type="active site" evidence="6">
    <location>
        <position position="305"/>
    </location>
</feature>
<evidence type="ECO:0000256" key="3">
    <source>
        <dbReference type="ARBA" id="ARBA00022679"/>
    </source>
</evidence>
<dbReference type="InterPro" id="IPR002020">
    <property type="entry name" value="Citrate_synthase"/>
</dbReference>
<evidence type="ECO:0000256" key="1">
    <source>
        <dbReference type="ARBA" id="ARBA00004751"/>
    </source>
</evidence>
<feature type="active site" evidence="6">
    <location>
        <position position="246"/>
    </location>
</feature>
<evidence type="ECO:0000256" key="4">
    <source>
        <dbReference type="ARBA" id="ARBA00049288"/>
    </source>
</evidence>
<dbReference type="UniPathway" id="UPA00223">
    <property type="reaction ID" value="UER00717"/>
</dbReference>
<accession>A0A248UHL8</accession>
<dbReference type="Gene3D" id="1.10.580.10">
    <property type="entry name" value="Citrate Synthase, domain 1"/>
    <property type="match status" value="1"/>
</dbReference>
<keyword evidence="11" id="KW-1185">Reference proteome</keyword>
<comment type="pathway">
    <text evidence="1">Carbohydrate metabolism; tricarboxylic acid cycle; isocitrate from oxaloacetate: step 1/2.</text>
</comment>
<dbReference type="GO" id="GO:0005975">
    <property type="term" value="P:carbohydrate metabolic process"/>
    <property type="evidence" value="ECO:0007669"/>
    <property type="project" value="TreeGrafter"/>
</dbReference>
<evidence type="ECO:0000256" key="5">
    <source>
        <dbReference type="PIRNR" id="PIRNR001369"/>
    </source>
</evidence>
<dbReference type="EMBL" id="CP022604">
    <property type="protein sequence ID" value="ASV85779.1"/>
    <property type="molecule type" value="Genomic_DNA"/>
</dbReference>
<dbReference type="Proteomes" id="UP000327108">
    <property type="component" value="Unassembled WGS sequence"/>
</dbReference>
<dbReference type="OrthoDB" id="9786046at2"/>
<sequence length="363" mass="39519">MNAGLEDVVATETVLSDVDGLLGKLVIRGRSLDSLIPHTCVEDCIELLWDGFFDDFPKGAELQRALGEARVQVFHHTDAIDDELLDLQPIEAVRALIARIPDGDDLTAALYMVAAPAVFTPAIIRAKRGRQMVSPDPSLPHSVDILRMANVRMPEEYDVQALDSYLVSVSDHGLNASTFAARVVASTQAGMTSSILAAIGALKGPLHGGAPAPVLDMLDAIGKAENAKQWLEDAISRGERLMGFGHRVYQVRDPRADAIKAALMHVLENKSKDESRLMLAEAVEAAAISALASHKPDRSLATNVEFYTALLLEQLDFPREAFTCVFAMGRAMGWAAHCREQIRENKLIRPKSHYIGPKLELAV</sequence>
<evidence type="ECO:0000256" key="6">
    <source>
        <dbReference type="PIRSR" id="PIRSR001369-1"/>
    </source>
</evidence>
<protein>
    <recommendedName>
        <fullName evidence="5">Citrate synthase</fullName>
    </recommendedName>
</protein>
<dbReference type="PANTHER" id="PTHR11739">
    <property type="entry name" value="CITRATE SYNTHASE"/>
    <property type="match status" value="1"/>
</dbReference>
<keyword evidence="3 5" id="KW-0808">Transferase</keyword>
<gene>
    <name evidence="8" type="ORF">CES85_1134</name>
    <name evidence="9" type="ORF">F3W84_17165</name>
</gene>
<dbReference type="GO" id="GO:0006099">
    <property type="term" value="P:tricarboxylic acid cycle"/>
    <property type="evidence" value="ECO:0007669"/>
    <property type="project" value="UniProtKB-UniPathway"/>
</dbReference>
<dbReference type="PRINTS" id="PR00143">
    <property type="entry name" value="CITRTSNTHASE"/>
</dbReference>
<dbReference type="PROSITE" id="PS00480">
    <property type="entry name" value="CITRATE_SYNTHASE"/>
    <property type="match status" value="1"/>
</dbReference>
<dbReference type="InterPro" id="IPR019810">
    <property type="entry name" value="Citrate_synthase_AS"/>
</dbReference>
<reference evidence="8 10" key="1">
    <citation type="submission" date="2017-07" db="EMBL/GenBank/DDBJ databases">
        <title>Phylogenetic study on the rhizospheric bacterium Ochrobactrum sp. A44.</title>
        <authorList>
            <person name="Krzyzanowska D.M."/>
            <person name="Ossowicki A."/>
            <person name="Rajewska M."/>
            <person name="Maciag T."/>
            <person name="Kaczynski Z."/>
            <person name="Czerwicka M."/>
            <person name="Jafra S."/>
        </authorList>
    </citation>
    <scope>NUCLEOTIDE SEQUENCE [LARGE SCALE GENOMIC DNA]</scope>
    <source>
        <strain evidence="8 10">A44</strain>
    </source>
</reference>
<evidence type="ECO:0000256" key="7">
    <source>
        <dbReference type="RuleBase" id="RU003406"/>
    </source>
</evidence>
<dbReference type="InterPro" id="IPR024176">
    <property type="entry name" value="Citrate_synthase_bac-typ"/>
</dbReference>
<dbReference type="PIRSF" id="PIRSF001369">
    <property type="entry name" value="Citrate_synth"/>
    <property type="match status" value="1"/>
</dbReference>
<proteinExistence type="inferred from homology"/>
<dbReference type="SUPFAM" id="SSF48256">
    <property type="entry name" value="Citrate synthase"/>
    <property type="match status" value="1"/>
</dbReference>
<dbReference type="GO" id="GO:0036440">
    <property type="term" value="F:citrate synthase activity"/>
    <property type="evidence" value="ECO:0007669"/>
    <property type="project" value="UniProtKB-EC"/>
</dbReference>
<dbReference type="GO" id="GO:0005829">
    <property type="term" value="C:cytosol"/>
    <property type="evidence" value="ECO:0007669"/>
    <property type="project" value="TreeGrafter"/>
</dbReference>
<dbReference type="KEGG" id="och:CES85_1134"/>
<evidence type="ECO:0000256" key="2">
    <source>
        <dbReference type="ARBA" id="ARBA00010566"/>
    </source>
</evidence>
<name>A0A248UHL8_9HYPH</name>
<comment type="similarity">
    <text evidence="2 5 7">Belongs to the citrate synthase family.</text>
</comment>
<comment type="catalytic activity">
    <reaction evidence="4">
        <text>oxaloacetate + acetyl-CoA + H2O = citrate + CoA + H(+)</text>
        <dbReference type="Rhea" id="RHEA:16845"/>
        <dbReference type="ChEBI" id="CHEBI:15377"/>
        <dbReference type="ChEBI" id="CHEBI:15378"/>
        <dbReference type="ChEBI" id="CHEBI:16452"/>
        <dbReference type="ChEBI" id="CHEBI:16947"/>
        <dbReference type="ChEBI" id="CHEBI:57287"/>
        <dbReference type="ChEBI" id="CHEBI:57288"/>
        <dbReference type="EC" id="2.3.3.16"/>
    </reaction>
</comment>
<dbReference type="Proteomes" id="UP000215256">
    <property type="component" value="Chromosome 1"/>
</dbReference>
<evidence type="ECO:0000313" key="10">
    <source>
        <dbReference type="Proteomes" id="UP000215256"/>
    </source>
</evidence>
<evidence type="ECO:0000313" key="8">
    <source>
        <dbReference type="EMBL" id="ASV85779.1"/>
    </source>
</evidence>
<dbReference type="CDD" id="cd06109">
    <property type="entry name" value="BsCS-I_like"/>
    <property type="match status" value="1"/>
</dbReference>
<dbReference type="Gene3D" id="1.10.230.10">
    <property type="entry name" value="Cytochrome P450-Terp, domain 2"/>
    <property type="match status" value="1"/>
</dbReference>